<dbReference type="Proteomes" id="UP000182089">
    <property type="component" value="Unassembled WGS sequence"/>
</dbReference>
<accession>A0ABY1AB71</accession>
<organism evidence="1 2">
    <name type="scientific">Ligilactobacillus ruminis</name>
    <dbReference type="NCBI Taxonomy" id="1623"/>
    <lineage>
        <taxon>Bacteria</taxon>
        <taxon>Bacillati</taxon>
        <taxon>Bacillota</taxon>
        <taxon>Bacilli</taxon>
        <taxon>Lactobacillales</taxon>
        <taxon>Lactobacillaceae</taxon>
        <taxon>Ligilactobacillus</taxon>
    </lineage>
</organism>
<protein>
    <submittedName>
        <fullName evidence="1">Uncharacterized protein</fullName>
    </submittedName>
</protein>
<proteinExistence type="predicted"/>
<reference evidence="1 2" key="1">
    <citation type="submission" date="2016-10" db="EMBL/GenBank/DDBJ databases">
        <authorList>
            <person name="Varghese N."/>
            <person name="Submissions S."/>
        </authorList>
    </citation>
    <scope>NUCLEOTIDE SEQUENCE [LARGE SCALE GENOMIC DNA]</scope>
    <source>
        <strain evidence="1 2">WC1T17</strain>
    </source>
</reference>
<comment type="caution">
    <text evidence="1">The sequence shown here is derived from an EMBL/GenBank/DDBJ whole genome shotgun (WGS) entry which is preliminary data.</text>
</comment>
<name>A0ABY1AB71_9LACO</name>
<evidence type="ECO:0000313" key="1">
    <source>
        <dbReference type="EMBL" id="SEM61535.1"/>
    </source>
</evidence>
<dbReference type="EMBL" id="FOCC01000005">
    <property type="protein sequence ID" value="SEM61535.1"/>
    <property type="molecule type" value="Genomic_DNA"/>
</dbReference>
<sequence length="157" mass="17110">MQIKVQDFIAKIEQEDYQQDRLLAKSSADVIKDVSAFLAPLLTKVEAAVSKNKLAAARLLIGDGAGQITLSLETGIINLPFANIKKVDNFFDDITQTVPVIIYFIAQGQGLNASNFKIMRIAPAASLTQPGVKEAVMTAALDALTQIEFNRTQEEKD</sequence>
<gene>
    <name evidence="1" type="ORF">SAMN05216431_10576</name>
</gene>
<evidence type="ECO:0000313" key="2">
    <source>
        <dbReference type="Proteomes" id="UP000182089"/>
    </source>
</evidence>